<dbReference type="InterPro" id="IPR005184">
    <property type="entry name" value="DUF306_Meta_HslJ"/>
</dbReference>
<dbReference type="Pfam" id="PF04170">
    <property type="entry name" value="NlpE"/>
    <property type="match status" value="1"/>
</dbReference>
<feature type="domain" description="DUF306" evidence="2">
    <location>
        <begin position="154"/>
        <end position="258"/>
    </location>
</feature>
<evidence type="ECO:0000259" key="2">
    <source>
        <dbReference type="Pfam" id="PF03724"/>
    </source>
</evidence>
<evidence type="ECO:0000313" key="4">
    <source>
        <dbReference type="Proteomes" id="UP001589585"/>
    </source>
</evidence>
<dbReference type="InterPro" id="IPR053147">
    <property type="entry name" value="Hsp_HslJ-like"/>
</dbReference>
<dbReference type="PROSITE" id="PS51257">
    <property type="entry name" value="PROKAR_LIPOPROTEIN"/>
    <property type="match status" value="1"/>
</dbReference>
<reference evidence="3 4" key="1">
    <citation type="submission" date="2024-09" db="EMBL/GenBank/DDBJ databases">
        <authorList>
            <person name="Sun Q."/>
            <person name="Mori K."/>
        </authorList>
    </citation>
    <scope>NUCLEOTIDE SEQUENCE [LARGE SCALE GENOMIC DNA]</scope>
    <source>
        <strain evidence="3 4">CECT 8622</strain>
    </source>
</reference>
<protein>
    <submittedName>
        <fullName evidence="3">Copper resistance protein NlpE N-terminal domain-containing protein</fullName>
    </submittedName>
</protein>
<feature type="signal peptide" evidence="1">
    <location>
        <begin position="1"/>
        <end position="20"/>
    </location>
</feature>
<dbReference type="InterPro" id="IPR038670">
    <property type="entry name" value="HslJ-like_sf"/>
</dbReference>
<accession>A0ABV5F7Y6</accession>
<sequence length="261" mass="28944">MKKHLAVLVLLMLLFFAGCKSDKKGDTTPLDIEPKPDMHTSQIAIDLVGSYEGILPCADCEGIKSTILLNEDMTYKSTSNYMGKDGMVFTTQGQYKWQEGGETIILLGDDPTTYKVGENQLTHLDKSGKHVTGDLAHLYILKKQTDSNHTSIGFTDTKWMLVKLFGKDIKNSDAFISFNTSEYMVFGNTGCNNFNGNYTIENENQVTLSQVATTMMSCPDMSIEKAFMEVLNTTDNYSLNGNTMTLNKAKMAPLAVFEAIE</sequence>
<organism evidence="3 4">
    <name type="scientific">Mariniflexile ostreae</name>
    <dbReference type="NCBI Taxonomy" id="1520892"/>
    <lineage>
        <taxon>Bacteria</taxon>
        <taxon>Pseudomonadati</taxon>
        <taxon>Bacteroidota</taxon>
        <taxon>Flavobacteriia</taxon>
        <taxon>Flavobacteriales</taxon>
        <taxon>Flavobacteriaceae</taxon>
        <taxon>Mariniflexile</taxon>
    </lineage>
</organism>
<gene>
    <name evidence="3" type="ORF">ACFFU9_01900</name>
</gene>
<comment type="caution">
    <text evidence="3">The sequence shown here is derived from an EMBL/GenBank/DDBJ whole genome shotgun (WGS) entry which is preliminary data.</text>
</comment>
<dbReference type="Proteomes" id="UP001589585">
    <property type="component" value="Unassembled WGS sequence"/>
</dbReference>
<feature type="chain" id="PRO_5047262729" evidence="1">
    <location>
        <begin position="21"/>
        <end position="261"/>
    </location>
</feature>
<keyword evidence="4" id="KW-1185">Reference proteome</keyword>
<dbReference type="Gene3D" id="2.40.128.640">
    <property type="match status" value="1"/>
</dbReference>
<dbReference type="InterPro" id="IPR007298">
    <property type="entry name" value="Cu-R_lipoprotein_NlpE"/>
</dbReference>
<proteinExistence type="predicted"/>
<dbReference type="Gene3D" id="2.40.128.270">
    <property type="match status" value="1"/>
</dbReference>
<dbReference type="EMBL" id="JBHMFC010000007">
    <property type="protein sequence ID" value="MFB9055484.1"/>
    <property type="molecule type" value="Genomic_DNA"/>
</dbReference>
<dbReference type="PANTHER" id="PTHR35535:SF1">
    <property type="entry name" value="HEAT SHOCK PROTEIN HSLJ"/>
    <property type="match status" value="1"/>
</dbReference>
<evidence type="ECO:0000256" key="1">
    <source>
        <dbReference type="SAM" id="SignalP"/>
    </source>
</evidence>
<evidence type="ECO:0000313" key="3">
    <source>
        <dbReference type="EMBL" id="MFB9055484.1"/>
    </source>
</evidence>
<dbReference type="Pfam" id="PF03724">
    <property type="entry name" value="META"/>
    <property type="match status" value="1"/>
</dbReference>
<keyword evidence="1" id="KW-0732">Signal</keyword>
<dbReference type="PANTHER" id="PTHR35535">
    <property type="entry name" value="HEAT SHOCK PROTEIN HSLJ"/>
    <property type="match status" value="1"/>
</dbReference>
<dbReference type="RefSeq" id="WP_379859671.1">
    <property type="nucleotide sequence ID" value="NZ_JBHMFC010000007.1"/>
</dbReference>
<name>A0ABV5F7Y6_9FLAO</name>